<keyword evidence="2 4" id="KW-0479">Metal-binding</keyword>
<evidence type="ECO:0000256" key="4">
    <source>
        <dbReference type="PROSITE-ProRule" id="PRU00433"/>
    </source>
</evidence>
<dbReference type="Proteomes" id="UP000035462">
    <property type="component" value="Unassembled WGS sequence"/>
</dbReference>
<feature type="signal peptide" evidence="6">
    <location>
        <begin position="1"/>
        <end position="28"/>
    </location>
</feature>
<dbReference type="GO" id="GO:0020037">
    <property type="term" value="F:heme binding"/>
    <property type="evidence" value="ECO:0007669"/>
    <property type="project" value="InterPro"/>
</dbReference>
<keyword evidence="6" id="KW-0732">Signal</keyword>
<dbReference type="InterPro" id="IPR009056">
    <property type="entry name" value="Cyt_c-like_dom"/>
</dbReference>
<dbReference type="InterPro" id="IPR036909">
    <property type="entry name" value="Cyt_c-like_dom_sf"/>
</dbReference>
<evidence type="ECO:0000256" key="3">
    <source>
        <dbReference type="ARBA" id="ARBA00023004"/>
    </source>
</evidence>
<evidence type="ECO:0000256" key="1">
    <source>
        <dbReference type="ARBA" id="ARBA00022617"/>
    </source>
</evidence>
<evidence type="ECO:0000256" key="2">
    <source>
        <dbReference type="ARBA" id="ARBA00022723"/>
    </source>
</evidence>
<dbReference type="Pfam" id="PF00034">
    <property type="entry name" value="Cytochrom_C"/>
    <property type="match status" value="1"/>
</dbReference>
<keyword evidence="5" id="KW-0175">Coiled coil</keyword>
<evidence type="ECO:0000256" key="5">
    <source>
        <dbReference type="SAM" id="Coils"/>
    </source>
</evidence>
<dbReference type="GO" id="GO:0009055">
    <property type="term" value="F:electron transfer activity"/>
    <property type="evidence" value="ECO:0007669"/>
    <property type="project" value="InterPro"/>
</dbReference>
<reference evidence="8 9" key="1">
    <citation type="submission" date="2014-01" db="EMBL/GenBank/DDBJ databases">
        <title>Development of a Comparative Genomic Fingerprinting Assay for High Resolution Genotyping of Arcobacter butzleri.</title>
        <authorList>
            <person name="Webb A.L."/>
            <person name="Inglis G.D."/>
            <person name="Kruczkiewicz P."/>
            <person name="Selinger L.B."/>
            <person name="Taboada E.N."/>
        </authorList>
    </citation>
    <scope>NUCLEOTIDE SEQUENCE [LARGE SCALE GENOMIC DNA]</scope>
    <source>
        <strain evidence="8 9">L352</strain>
    </source>
</reference>
<dbReference type="GO" id="GO:0046872">
    <property type="term" value="F:metal ion binding"/>
    <property type="evidence" value="ECO:0007669"/>
    <property type="project" value="UniProtKB-KW"/>
</dbReference>
<dbReference type="Gene3D" id="1.10.760.10">
    <property type="entry name" value="Cytochrome c-like domain"/>
    <property type="match status" value="1"/>
</dbReference>
<evidence type="ECO:0000313" key="9">
    <source>
        <dbReference type="Proteomes" id="UP000035462"/>
    </source>
</evidence>
<sequence length="220" mass="24147">MQFKKKDFILKKAILSSILLLGTTSILADTTMCFKENHSSMSTIENIALDGGACAGKFSVNDMKKQGWAVDDIKISQTPTGMNFIYILKTPTAQQFGTTQFVGNQAQMEANILAKLEQKKQAEEKAKIEKEVQEAKVDAQKIYVNQCQTCHGAKGEVVKAGVALNSLSIEDMQSSLKDYELGRNGKESSLNAAIHTSNLNSKTIKGIYAYLKDLNNPSKK</sequence>
<evidence type="ECO:0000256" key="6">
    <source>
        <dbReference type="SAM" id="SignalP"/>
    </source>
</evidence>
<accession>A0A837JE10</accession>
<feature type="domain" description="Cytochrome c" evidence="7">
    <location>
        <begin position="134"/>
        <end position="215"/>
    </location>
</feature>
<keyword evidence="3 4" id="KW-0408">Iron</keyword>
<feature type="coiled-coil region" evidence="5">
    <location>
        <begin position="105"/>
        <end position="138"/>
    </location>
</feature>
<evidence type="ECO:0000259" key="7">
    <source>
        <dbReference type="PROSITE" id="PS51007"/>
    </source>
</evidence>
<dbReference type="SUPFAM" id="SSF46626">
    <property type="entry name" value="Cytochrome c"/>
    <property type="match status" value="1"/>
</dbReference>
<name>A0A837JE10_9BACT</name>
<proteinExistence type="predicted"/>
<organism evidence="8 9">
    <name type="scientific">Aliarcobacter butzleri L352</name>
    <dbReference type="NCBI Taxonomy" id="1447260"/>
    <lineage>
        <taxon>Bacteria</taxon>
        <taxon>Pseudomonadati</taxon>
        <taxon>Campylobacterota</taxon>
        <taxon>Epsilonproteobacteria</taxon>
        <taxon>Campylobacterales</taxon>
        <taxon>Arcobacteraceae</taxon>
        <taxon>Aliarcobacter</taxon>
    </lineage>
</organism>
<evidence type="ECO:0000313" key="8">
    <source>
        <dbReference type="EMBL" id="KLE05702.1"/>
    </source>
</evidence>
<comment type="caution">
    <text evidence="8">The sequence shown here is derived from an EMBL/GenBank/DDBJ whole genome shotgun (WGS) entry which is preliminary data.</text>
</comment>
<dbReference type="PROSITE" id="PS51007">
    <property type="entry name" value="CYTC"/>
    <property type="match status" value="1"/>
</dbReference>
<dbReference type="AlphaFoldDB" id="A0A837JE10"/>
<protein>
    <recommendedName>
        <fullName evidence="7">Cytochrome c domain-containing protein</fullName>
    </recommendedName>
</protein>
<dbReference type="EMBL" id="JAIT01000028">
    <property type="protein sequence ID" value="KLE05702.1"/>
    <property type="molecule type" value="Genomic_DNA"/>
</dbReference>
<gene>
    <name evidence="8" type="ORF">AF77_03685</name>
</gene>
<keyword evidence="1 4" id="KW-0349">Heme</keyword>
<feature type="chain" id="PRO_5032402843" description="Cytochrome c domain-containing protein" evidence="6">
    <location>
        <begin position="29"/>
        <end position="220"/>
    </location>
</feature>